<keyword evidence="5 8" id="KW-0732">Signal</keyword>
<comment type="subcellular location">
    <subcellularLocation>
        <location evidence="1">Secreted</location>
    </subcellularLocation>
</comment>
<evidence type="ECO:0008006" key="11">
    <source>
        <dbReference type="Google" id="ProtNLM"/>
    </source>
</evidence>
<protein>
    <recommendedName>
        <fullName evidence="11">Secretogranin-2</fullName>
    </recommendedName>
</protein>
<evidence type="ECO:0000313" key="10">
    <source>
        <dbReference type="Proteomes" id="UP000694523"/>
    </source>
</evidence>
<keyword evidence="3" id="KW-0964">Secreted</keyword>
<feature type="coiled-coil region" evidence="6">
    <location>
        <begin position="266"/>
        <end position="293"/>
    </location>
</feature>
<evidence type="ECO:0000256" key="7">
    <source>
        <dbReference type="SAM" id="MobiDB-lite"/>
    </source>
</evidence>
<evidence type="ECO:0000313" key="9">
    <source>
        <dbReference type="Ensembl" id="ENSNMLP00000000246.1"/>
    </source>
</evidence>
<dbReference type="Pfam" id="PF01271">
    <property type="entry name" value="Granin"/>
    <property type="match status" value="1"/>
</dbReference>
<reference evidence="9" key="2">
    <citation type="submission" date="2025-09" db="UniProtKB">
        <authorList>
            <consortium name="Ensembl"/>
        </authorList>
    </citation>
    <scope>IDENTIFICATION</scope>
</reference>
<dbReference type="InterPro" id="IPR038858">
    <property type="entry name" value="ScgII"/>
</dbReference>
<accession>A0A8C6S5A7</accession>
<feature type="region of interest" description="Disordered" evidence="7">
    <location>
        <begin position="397"/>
        <end position="422"/>
    </location>
</feature>
<evidence type="ECO:0000256" key="2">
    <source>
        <dbReference type="ARBA" id="ARBA00005723"/>
    </source>
</evidence>
<dbReference type="GO" id="GO:0005576">
    <property type="term" value="C:extracellular region"/>
    <property type="evidence" value="ECO:0007669"/>
    <property type="project" value="UniProtKB-SubCell"/>
</dbReference>
<feature type="compositionally biased region" description="Basic and acidic residues" evidence="7">
    <location>
        <begin position="85"/>
        <end position="97"/>
    </location>
</feature>
<dbReference type="Proteomes" id="UP000694523">
    <property type="component" value="Unplaced"/>
</dbReference>
<evidence type="ECO:0000256" key="3">
    <source>
        <dbReference type="ARBA" id="ARBA00022525"/>
    </source>
</evidence>
<dbReference type="AlphaFoldDB" id="A0A8C6S5A7"/>
<dbReference type="Ensembl" id="ENSNMLT00000000304.1">
    <property type="protein sequence ID" value="ENSNMLP00000000246.1"/>
    <property type="gene ID" value="ENSNMLG00000000224.1"/>
</dbReference>
<feature type="region of interest" description="Disordered" evidence="7">
    <location>
        <begin position="64"/>
        <end position="97"/>
    </location>
</feature>
<feature type="compositionally biased region" description="Basic and acidic residues" evidence="7">
    <location>
        <begin position="477"/>
        <end position="494"/>
    </location>
</feature>
<feature type="region of interest" description="Disordered" evidence="7">
    <location>
        <begin position="233"/>
        <end position="256"/>
    </location>
</feature>
<evidence type="ECO:0000256" key="4">
    <source>
        <dbReference type="ARBA" id="ARBA00022685"/>
    </source>
</evidence>
<dbReference type="InterPro" id="IPR001990">
    <property type="entry name" value="Granin"/>
</dbReference>
<name>A0A8C6S5A7_9GOBI</name>
<feature type="region of interest" description="Disordered" evidence="7">
    <location>
        <begin position="444"/>
        <end position="525"/>
    </location>
</feature>
<feature type="chain" id="PRO_5034438406" description="Secretogranin-2" evidence="8">
    <location>
        <begin position="32"/>
        <end position="542"/>
    </location>
</feature>
<sequence>MKSKSAMPRPSPPCASTLLLLLPVLLSGITAASLRDHRLRGADSNVPSEDMLKALEYIQSLRQSANRRSSDFERSTLALEDQQSDEPRSERQEDRSEELLQAVLSTLQQTEKAGDQGGEPAKEQALPPPRQKLPSMFEDDRGGERSDDLDRGDTLKRTNENVEEKYTPQTLATLQSVFDELGRMTSFNSKRENGEEEDEDLLNARDLAYDEGDWGQGEAEDEERNEVERALDYLDANEQENDESFASKRSDDEDDGETANLADFYLLKVLEQTEEEEQKKRALEDEEERMERAAEFRNNIDPKLIYRLLQISQKYQIPPEVLIDMLRSGERLKVAPVYAKKTYKRPPFFSGRRLPVRQKTPDEMRTARILKILGLSGDENSAQSPLRKQYKNIYSRPAPWRQESPVARQQQQTFPAKLKDDYDDTENQLATFLAARMLSKYPTYKSKTSQKREDDREEEEEAGSFERAVQDYFDQLDSDRNEKRQLDSEQRGAEGFENQDVMKLLSFVSPDEQDAKNTDTSPPASATAVFTPTCVLWSFLMC</sequence>
<comment type="similarity">
    <text evidence="2">Belongs to the chromogranin/secretogranin protein family.</text>
</comment>
<keyword evidence="10" id="KW-1185">Reference proteome</keyword>
<dbReference type="PANTHER" id="PTHR15119:SF1">
    <property type="entry name" value="SECRETOGRANIN-2-RELATED"/>
    <property type="match status" value="1"/>
</dbReference>
<keyword evidence="4" id="KW-0165">Cleavage on pair of basic residues</keyword>
<dbReference type="GO" id="GO:0030141">
    <property type="term" value="C:secretory granule"/>
    <property type="evidence" value="ECO:0007669"/>
    <property type="project" value="InterPro"/>
</dbReference>
<organism evidence="9 10">
    <name type="scientific">Neogobius melanostomus</name>
    <name type="common">round goby</name>
    <dbReference type="NCBI Taxonomy" id="47308"/>
    <lineage>
        <taxon>Eukaryota</taxon>
        <taxon>Metazoa</taxon>
        <taxon>Chordata</taxon>
        <taxon>Craniata</taxon>
        <taxon>Vertebrata</taxon>
        <taxon>Euteleostomi</taxon>
        <taxon>Actinopterygii</taxon>
        <taxon>Neopterygii</taxon>
        <taxon>Teleostei</taxon>
        <taxon>Neoteleostei</taxon>
        <taxon>Acanthomorphata</taxon>
        <taxon>Gobiaria</taxon>
        <taxon>Gobiiformes</taxon>
        <taxon>Gobioidei</taxon>
        <taxon>Gobiidae</taxon>
        <taxon>Benthophilinae</taxon>
        <taxon>Neogobiini</taxon>
        <taxon>Neogobius</taxon>
    </lineage>
</organism>
<keyword evidence="6" id="KW-0175">Coiled coil</keyword>
<evidence type="ECO:0000256" key="6">
    <source>
        <dbReference type="SAM" id="Coils"/>
    </source>
</evidence>
<evidence type="ECO:0000256" key="5">
    <source>
        <dbReference type="ARBA" id="ARBA00022729"/>
    </source>
</evidence>
<feature type="signal peptide" evidence="8">
    <location>
        <begin position="1"/>
        <end position="31"/>
    </location>
</feature>
<evidence type="ECO:0000256" key="1">
    <source>
        <dbReference type="ARBA" id="ARBA00004613"/>
    </source>
</evidence>
<dbReference type="PANTHER" id="PTHR15119">
    <property type="entry name" value="SECRETOGRANIN II"/>
    <property type="match status" value="1"/>
</dbReference>
<evidence type="ECO:0000256" key="8">
    <source>
        <dbReference type="SAM" id="SignalP"/>
    </source>
</evidence>
<reference evidence="9" key="1">
    <citation type="submission" date="2025-08" db="UniProtKB">
        <authorList>
            <consortium name="Ensembl"/>
        </authorList>
    </citation>
    <scope>IDENTIFICATION</scope>
</reference>
<feature type="compositionally biased region" description="Basic and acidic residues" evidence="7">
    <location>
        <begin position="138"/>
        <end position="166"/>
    </location>
</feature>
<feature type="region of interest" description="Disordered" evidence="7">
    <location>
        <begin position="110"/>
        <end position="171"/>
    </location>
</feature>
<proteinExistence type="inferred from homology"/>